<sequence>MKLKNILINIITIVVVIWTLISCDDDLNSVGSEVIGDVNFETNQYVTEPISYSAVLEKVRTNGLPGNLLGVYNDPVYGFSTYSVLSQIAPSSGIYNPTFGREPVLDSVVFSLPYFSTIESTVTDAETGEIATTYELDSIYNGSNEAITLSLYRSDYFLRDLDPDLADPDDPDSAFEDTQLYYSDDITNFGLSDLTESNENFIFSVDSFIPSNEELILVAPDSEDDDDEDEEITKVSPRLRVALISDLAADTFNETRGEKEERFGNQEVIDQFTEWFIEKEGSSELSNANNFRNYFRGIYIKAETTFQGIENLMYINLGSANITLHYTFQAEDTENENDVPIEYIDDTGELAFSFSNNIVNGIENVFETSILDQLNKEQDTINGEDKLYLKGGEGSYAIIDLFNRSVETDADGDYILDESGNPVFKDVSEEGDKTELDFLRDQEWLINDAFIKFYIDRSQVASGDAEPERIYIFDAETGSILIDYSDDTQDTTDPTNSIINHLGGISSDDNGSYYQIRLTRHIINVLNLEGDNVKLGVAVSQNVNTTAIASGFTVDDDEEDVIVPSSSVISHEGTVLYGNGVNVPENVKLELQISYTKLKSN</sequence>
<dbReference type="RefSeq" id="WP_344926453.1">
    <property type="nucleotide sequence ID" value="NZ_BAABCW010000005.1"/>
</dbReference>
<dbReference type="EMBL" id="BAABCW010000005">
    <property type="protein sequence ID" value="GAA4116395.1"/>
    <property type="molecule type" value="Genomic_DNA"/>
</dbReference>
<dbReference type="Pfam" id="PF14092">
    <property type="entry name" value="DUF4270"/>
    <property type="match status" value="1"/>
</dbReference>
<evidence type="ECO:0000313" key="2">
    <source>
        <dbReference type="Proteomes" id="UP001500459"/>
    </source>
</evidence>
<gene>
    <name evidence="1" type="ORF">GCM10022393_17030</name>
</gene>
<name>A0ABP7XHZ5_9FLAO</name>
<dbReference type="Proteomes" id="UP001500459">
    <property type="component" value="Unassembled WGS sequence"/>
</dbReference>
<keyword evidence="2" id="KW-1185">Reference proteome</keyword>
<dbReference type="PROSITE" id="PS51257">
    <property type="entry name" value="PROKAR_LIPOPROTEIN"/>
    <property type="match status" value="1"/>
</dbReference>
<protein>
    <submittedName>
        <fullName evidence="1">DUF4270 domain-containing protein</fullName>
    </submittedName>
</protein>
<reference evidence="2" key="1">
    <citation type="journal article" date="2019" name="Int. J. Syst. Evol. Microbiol.">
        <title>The Global Catalogue of Microorganisms (GCM) 10K type strain sequencing project: providing services to taxonomists for standard genome sequencing and annotation.</title>
        <authorList>
            <consortium name="The Broad Institute Genomics Platform"/>
            <consortium name="The Broad Institute Genome Sequencing Center for Infectious Disease"/>
            <person name="Wu L."/>
            <person name="Ma J."/>
        </authorList>
    </citation>
    <scope>NUCLEOTIDE SEQUENCE [LARGE SCALE GENOMIC DNA]</scope>
    <source>
        <strain evidence="2">JCM 17106</strain>
    </source>
</reference>
<comment type="caution">
    <text evidence="1">The sequence shown here is derived from an EMBL/GenBank/DDBJ whole genome shotgun (WGS) entry which is preliminary data.</text>
</comment>
<proteinExistence type="predicted"/>
<accession>A0ABP7XHZ5</accession>
<evidence type="ECO:0000313" key="1">
    <source>
        <dbReference type="EMBL" id="GAA4116395.1"/>
    </source>
</evidence>
<dbReference type="InterPro" id="IPR025366">
    <property type="entry name" value="DUF4270"/>
</dbReference>
<organism evidence="1 2">
    <name type="scientific">Aquimarina addita</name>
    <dbReference type="NCBI Taxonomy" id="870485"/>
    <lineage>
        <taxon>Bacteria</taxon>
        <taxon>Pseudomonadati</taxon>
        <taxon>Bacteroidota</taxon>
        <taxon>Flavobacteriia</taxon>
        <taxon>Flavobacteriales</taxon>
        <taxon>Flavobacteriaceae</taxon>
        <taxon>Aquimarina</taxon>
    </lineage>
</organism>